<dbReference type="EMBL" id="BLZA01000011">
    <property type="protein sequence ID" value="GHJ85336.1"/>
    <property type="molecule type" value="Genomic_DNA"/>
</dbReference>
<dbReference type="InterPro" id="IPR029058">
    <property type="entry name" value="AB_hydrolase_fold"/>
</dbReference>
<reference evidence="1" key="1">
    <citation type="submission" date="2020-07" db="EMBL/GenBank/DDBJ databases">
        <title>Draft Genome Sequence of a Deep-Sea Yeast, Naganishia (Cryptococcus) liquefaciens strain N6.</title>
        <authorList>
            <person name="Han Y.W."/>
            <person name="Kajitani R."/>
            <person name="Morimoto H."/>
            <person name="Parhat M."/>
            <person name="Tsubouchi H."/>
            <person name="Bakenova O."/>
            <person name="Ogata M."/>
            <person name="Argunhan B."/>
            <person name="Aoki R."/>
            <person name="Kajiwara S."/>
            <person name="Itoh T."/>
            <person name="Iwasaki H."/>
        </authorList>
    </citation>
    <scope>NUCLEOTIDE SEQUENCE</scope>
    <source>
        <strain evidence="1">N6</strain>
    </source>
</reference>
<dbReference type="OrthoDB" id="2152248at2759"/>
<accession>A0A8H3TQ56</accession>
<sequence>MSGRSSSNTDDVPHQRFNIGGIHTAVYNLPAALASDLPVMVLITTHGRFGHQFDKTTKKFIKASLRKLDELEKQSGVRRKRELVIVTLDQRNHGERKVTDIMNEGFDKNDLHAIDMYAMQRGTARDISFLVDFLPSYLFPNGEKVIEKYGVTGFSLGGHATWMVLRDEPRITIGIPVVGCPDYVSLLTPRIAEHPPSSGQRELAAPAFPNSLAQLVAKEDPCAVDYRSHDPSVNPYIGKQILVLGGADDHLVPPKHGQKMFEDMYLGSSGAKELIVQEGVGHHMSPEMLERAGEWLWKYGVNDGTAATSQHSQL</sequence>
<dbReference type="PANTHER" id="PTHR47381">
    <property type="entry name" value="ALPHA/BETA-HYDROLASES SUPERFAMILY PROTEIN"/>
    <property type="match status" value="1"/>
</dbReference>
<organism evidence="1 2">
    <name type="scientific">Naganishia liquefaciens</name>
    <dbReference type="NCBI Taxonomy" id="104408"/>
    <lineage>
        <taxon>Eukaryota</taxon>
        <taxon>Fungi</taxon>
        <taxon>Dikarya</taxon>
        <taxon>Basidiomycota</taxon>
        <taxon>Agaricomycotina</taxon>
        <taxon>Tremellomycetes</taxon>
        <taxon>Filobasidiales</taxon>
        <taxon>Filobasidiaceae</taxon>
        <taxon>Naganishia</taxon>
    </lineage>
</organism>
<keyword evidence="2" id="KW-1185">Reference proteome</keyword>
<gene>
    <name evidence="1" type="ORF">NliqN6_1738</name>
</gene>
<proteinExistence type="predicted"/>
<dbReference type="Gene3D" id="3.40.50.1820">
    <property type="entry name" value="alpha/beta hydrolase"/>
    <property type="match status" value="1"/>
</dbReference>
<dbReference type="PANTHER" id="PTHR47381:SF3">
    <property type="entry name" value="ALPHA_BETA-HYDROLASES SUPERFAMILY PROTEIN"/>
    <property type="match status" value="1"/>
</dbReference>
<name>A0A8H3TQ56_9TREE</name>
<protein>
    <recommendedName>
        <fullName evidence="3">Alpha/beta hydrolase</fullName>
    </recommendedName>
</protein>
<evidence type="ECO:0000313" key="1">
    <source>
        <dbReference type="EMBL" id="GHJ85336.1"/>
    </source>
</evidence>
<comment type="caution">
    <text evidence="1">The sequence shown here is derived from an EMBL/GenBank/DDBJ whole genome shotgun (WGS) entry which is preliminary data.</text>
</comment>
<dbReference type="SUPFAM" id="SSF53474">
    <property type="entry name" value="alpha/beta-Hydrolases"/>
    <property type="match status" value="1"/>
</dbReference>
<dbReference type="AlphaFoldDB" id="A0A8H3TQ56"/>
<evidence type="ECO:0008006" key="3">
    <source>
        <dbReference type="Google" id="ProtNLM"/>
    </source>
</evidence>
<evidence type="ECO:0000313" key="2">
    <source>
        <dbReference type="Proteomes" id="UP000620104"/>
    </source>
</evidence>
<dbReference type="Proteomes" id="UP000620104">
    <property type="component" value="Unassembled WGS sequence"/>
</dbReference>